<proteinExistence type="predicted"/>
<name>A0A0W0S575_9GAMM</name>
<comment type="caution">
    <text evidence="1">The sequence shown here is derived from an EMBL/GenBank/DDBJ whole genome shotgun (WGS) entry which is preliminary data.</text>
</comment>
<feature type="non-terminal residue" evidence="1">
    <location>
        <position position="1"/>
    </location>
</feature>
<feature type="non-terminal residue" evidence="1">
    <location>
        <position position="122"/>
    </location>
</feature>
<accession>A0A0W0S575</accession>
<keyword evidence="2" id="KW-1185">Reference proteome</keyword>
<reference evidence="1 2" key="1">
    <citation type="submission" date="2015-11" db="EMBL/GenBank/DDBJ databases">
        <title>Genomic analysis of 38 Legionella species identifies large and diverse effector repertoires.</title>
        <authorList>
            <person name="Burstein D."/>
            <person name="Amaro F."/>
            <person name="Zusman T."/>
            <person name="Lifshitz Z."/>
            <person name="Cohen O."/>
            <person name="Gilbert J.A."/>
            <person name="Pupko T."/>
            <person name="Shuman H.A."/>
            <person name="Segal G."/>
        </authorList>
    </citation>
    <scope>NUCLEOTIDE SEQUENCE [LARGE SCALE GENOMIC DNA]</scope>
    <source>
        <strain evidence="1 2">ATCC 43878</strain>
    </source>
</reference>
<dbReference type="Proteomes" id="UP000054742">
    <property type="component" value="Unassembled WGS sequence"/>
</dbReference>
<dbReference type="RefSeq" id="WP_162262412.1">
    <property type="nucleotide sequence ID" value="NZ_LNXV01000032.1"/>
</dbReference>
<dbReference type="EMBL" id="LNXV01000032">
    <property type="protein sequence ID" value="KTC78598.1"/>
    <property type="molecule type" value="Genomic_DNA"/>
</dbReference>
<dbReference type="STRING" id="29422.Lbru_2242"/>
<sequence>AAGKHIFALEQEQKKLAKSLIENPKLGELVRDMTEKVTPALKNQAQKSWEEALKLADEGPADPKEARKWKIEQHAKARPTLKKKDLIAMYCRADVAYSMEKTGLSAEKVKQLHDLIHKALFQ</sequence>
<evidence type="ECO:0000313" key="1">
    <source>
        <dbReference type="EMBL" id="KTC78598.1"/>
    </source>
</evidence>
<evidence type="ECO:0000313" key="2">
    <source>
        <dbReference type="Proteomes" id="UP000054742"/>
    </source>
</evidence>
<protein>
    <submittedName>
        <fullName evidence="1">Uncharacterized protein</fullName>
    </submittedName>
</protein>
<gene>
    <name evidence="1" type="ORF">Lbru_2242</name>
</gene>
<organism evidence="1 2">
    <name type="scientific">Legionella brunensis</name>
    <dbReference type="NCBI Taxonomy" id="29422"/>
    <lineage>
        <taxon>Bacteria</taxon>
        <taxon>Pseudomonadati</taxon>
        <taxon>Pseudomonadota</taxon>
        <taxon>Gammaproteobacteria</taxon>
        <taxon>Legionellales</taxon>
        <taxon>Legionellaceae</taxon>
        <taxon>Legionella</taxon>
    </lineage>
</organism>
<dbReference type="AlphaFoldDB" id="A0A0W0S575"/>